<feature type="transmembrane region" description="Helical" evidence="1">
    <location>
        <begin position="17"/>
        <end position="40"/>
    </location>
</feature>
<dbReference type="Proteomes" id="UP000268014">
    <property type="component" value="Unassembled WGS sequence"/>
</dbReference>
<evidence type="ECO:0000313" key="4">
    <source>
        <dbReference type="WBParaSite" id="HPLM_0000548601-mRNA-1"/>
    </source>
</evidence>
<evidence type="ECO:0000313" key="2">
    <source>
        <dbReference type="EMBL" id="VDO26135.1"/>
    </source>
</evidence>
<proteinExistence type="predicted"/>
<evidence type="ECO:0000256" key="1">
    <source>
        <dbReference type="SAM" id="Phobius"/>
    </source>
</evidence>
<evidence type="ECO:0000313" key="3">
    <source>
        <dbReference type="Proteomes" id="UP000268014"/>
    </source>
</evidence>
<organism evidence="4">
    <name type="scientific">Haemonchus placei</name>
    <name type="common">Barber's pole worm</name>
    <dbReference type="NCBI Taxonomy" id="6290"/>
    <lineage>
        <taxon>Eukaryota</taxon>
        <taxon>Metazoa</taxon>
        <taxon>Ecdysozoa</taxon>
        <taxon>Nematoda</taxon>
        <taxon>Chromadorea</taxon>
        <taxon>Rhabditida</taxon>
        <taxon>Rhabditina</taxon>
        <taxon>Rhabditomorpha</taxon>
        <taxon>Strongyloidea</taxon>
        <taxon>Trichostrongylidae</taxon>
        <taxon>Haemonchus</taxon>
    </lineage>
</organism>
<reference evidence="2 3" key="2">
    <citation type="submission" date="2018-11" db="EMBL/GenBank/DDBJ databases">
        <authorList>
            <consortium name="Pathogen Informatics"/>
        </authorList>
    </citation>
    <scope>NUCLEOTIDE SEQUENCE [LARGE SCALE GENOMIC DNA]</scope>
    <source>
        <strain evidence="2 3">MHpl1</strain>
    </source>
</reference>
<gene>
    <name evidence="2" type="ORF">HPLM_LOCUS5478</name>
</gene>
<keyword evidence="1" id="KW-0812">Transmembrane</keyword>
<sequence>MQNVNIWDWDAPAVHSFVLIFVLISIFLICILCVLGIIFCRRRCVVSI</sequence>
<name>A0A0N4W641_HAEPC</name>
<dbReference type="AlphaFoldDB" id="A0A0N4W641"/>
<keyword evidence="1" id="KW-0472">Membrane</keyword>
<reference evidence="4" key="1">
    <citation type="submission" date="2017-02" db="UniProtKB">
        <authorList>
            <consortium name="WormBaseParasite"/>
        </authorList>
    </citation>
    <scope>IDENTIFICATION</scope>
</reference>
<dbReference type="WBParaSite" id="HPLM_0000548601-mRNA-1">
    <property type="protein sequence ID" value="HPLM_0000548601-mRNA-1"/>
    <property type="gene ID" value="HPLM_0000548601"/>
</dbReference>
<keyword evidence="1" id="KW-1133">Transmembrane helix</keyword>
<dbReference type="EMBL" id="UZAF01016344">
    <property type="protein sequence ID" value="VDO26135.1"/>
    <property type="molecule type" value="Genomic_DNA"/>
</dbReference>
<accession>A0A0N4W641</accession>
<keyword evidence="3" id="KW-1185">Reference proteome</keyword>
<protein>
    <submittedName>
        <fullName evidence="4">Envelope protein</fullName>
    </submittedName>
</protein>